<dbReference type="Pfam" id="PF13966">
    <property type="entry name" value="zf-RVT"/>
    <property type="match status" value="1"/>
</dbReference>
<feature type="compositionally biased region" description="Polar residues" evidence="2">
    <location>
        <begin position="623"/>
        <end position="632"/>
    </location>
</feature>
<feature type="compositionally biased region" description="Polar residues" evidence="2">
    <location>
        <begin position="192"/>
        <end position="225"/>
    </location>
</feature>
<dbReference type="InterPro" id="IPR054722">
    <property type="entry name" value="PolX-like_BBD"/>
</dbReference>
<comment type="caution">
    <text evidence="4">The sequence shown here is derived from an EMBL/GenBank/DDBJ whole genome shotgun (WGS) entry which is preliminary data.</text>
</comment>
<keyword evidence="1" id="KW-0645">Protease</keyword>
<evidence type="ECO:0000259" key="3">
    <source>
        <dbReference type="PROSITE" id="PS50994"/>
    </source>
</evidence>
<sequence length="1363" mass="153888">MALEEGKVKIEKFDGRDFSFWKMQIEDYLYQKKLYQPLSGVKPEDMKQEEWNLLDRQALGVIRLTLAKSVAFNIVNEKTTAGLMKALSDMYKKPSAANKVYLMRRLFNLKMGEGISVTDHINEFNTILAQLESVQIKFEDEVKALILLSSLPDSWAATVTAVSSSTRENTLKLSDIRDLILSEDVRKRDSGESSSHVSNSALNTEGRGRTTQKGQNGRGRSNNQCKAPKKNKSHKNKKRDDDESANAATDELDDALICSLDSPVDSWIMDSGASFHTTPSKDLLSNYVSGRFGKVYLADGKSLDIVGRGDINIKTSSGSLWTLHNVRHIPALKRNLISIGQLDDEGHHTTFGDGAWKVTKGNLIVARGKKRGSLYMIADEDMVAVTEAINNSTMWHQRLGHMSEKGMKLMAAKGKLSSLKHVDVGACEHCILGKQKKVSFSRAGKTLKAEKLELVHTDVWGPAPVESVGNSHYYVTFIDDSTRKTGLKVKNLKSDNGGEYDSQEFKDFCSEHGIRMIKTIPGTPEQNGVAERMNRTLNERARYSNSRDKLDPKARKCYFIGYGSDMYGYRFWDDQTKKVIKSRNVTFNENLFYKDKFSAESTCAGKLSEISEKATLEKISESDVANRNQSTDVEVESEPEPSTPPRKSSRISVPPDRYSPSLHYLLLTDAEGKKALQNRWVYRLKEESDGRRRYKARLVVKGFQQKQGIDFTEIFSPVVKMTTIRVILSIVAAENLHLEQLDVKTAFLHGDLEEDIYMTQPEGFEVPGKENLVCKLHKSLYGLKQAPRQWYKKFNEFMSNSGFKRCDMDHCCYVKKYTNSYVILVVYVDDMLIAGSSMAEINRLKLQLAENFEMKDLGPAKQILGMRILRNRSEGILKLSQEKYIHKLLDRFYLGDSKTRNTPLGSHLKFSKKQSLQTDEEKCYMSRVPYASAVGSLMYAMVCTRPDIAHAVGVVSRFLSNPAKEHWEGVKWILRYLKGTSKMCLCFRKGNLTLQGFSYADLGGDFDTKKSTTGYIFTLGGTTVSWKSKLQDRVALSTTEAEYIAISEAAKEMIWLKNFLNELGKEQDDAPMFSDSQSAISLAKNPVFHSRCKHIQLRYHFIRELINDGDLSLLKILGSENPADMLTKAVTTDKLRLCIASVILRSFELALGLKVNFAKSIFLHCSAEEIFKFLGISIGANPKKDALWSGLLRYIFGYIEVPNLRSDNNASRWWRDLVSLDGGGEWFSSLVSRKVGDRSATGFWKDAWVGGGCLMDLFPRPFNISINRDVRVGDIGRWTSSGWVWVLAFSWSLIQDIIPSGAALICRGMSVDDDRCVFCEHDSEDVDHLLMECRFAYEVWCGEEAEEISFYVLACYLLVFMVA</sequence>
<reference evidence="4 5" key="1">
    <citation type="submission" date="2018-09" db="EMBL/GenBank/DDBJ databases">
        <title>A high-quality reference genome of wild soybean provides a powerful tool to mine soybean genomes.</title>
        <authorList>
            <person name="Xie M."/>
            <person name="Chung C.Y.L."/>
            <person name="Li M.-W."/>
            <person name="Wong F.-L."/>
            <person name="Chan T.-F."/>
            <person name="Lam H.-M."/>
        </authorList>
    </citation>
    <scope>NUCLEOTIDE SEQUENCE [LARGE SCALE GENOMIC DNA]</scope>
    <source>
        <strain evidence="5">cv. W05</strain>
        <tissue evidence="4">Hypocotyl of etiolated seedlings</tissue>
    </source>
</reference>
<dbReference type="InterPro" id="IPR012337">
    <property type="entry name" value="RNaseH-like_sf"/>
</dbReference>
<dbReference type="PANTHER" id="PTHR11439">
    <property type="entry name" value="GAG-POL-RELATED RETROTRANSPOSON"/>
    <property type="match status" value="1"/>
</dbReference>
<dbReference type="Proteomes" id="UP000289340">
    <property type="component" value="Chromosome 1"/>
</dbReference>
<feature type="region of interest" description="Disordered" evidence="2">
    <location>
        <begin position="187"/>
        <end position="247"/>
    </location>
</feature>
<feature type="region of interest" description="Disordered" evidence="2">
    <location>
        <begin position="620"/>
        <end position="655"/>
    </location>
</feature>
<proteinExistence type="predicted"/>
<dbReference type="GO" id="GO:0004190">
    <property type="term" value="F:aspartic-type endopeptidase activity"/>
    <property type="evidence" value="ECO:0007669"/>
    <property type="project" value="UniProtKB-KW"/>
</dbReference>
<evidence type="ECO:0000256" key="2">
    <source>
        <dbReference type="SAM" id="MobiDB-lite"/>
    </source>
</evidence>
<dbReference type="InterPro" id="IPR057670">
    <property type="entry name" value="SH3_retrovirus"/>
</dbReference>
<keyword evidence="4" id="KW-0808">Transferase</keyword>
<dbReference type="InterPro" id="IPR026960">
    <property type="entry name" value="RVT-Znf"/>
</dbReference>
<dbReference type="CDD" id="cd09272">
    <property type="entry name" value="RNase_HI_RT_Ty1"/>
    <property type="match status" value="1"/>
</dbReference>
<dbReference type="InterPro" id="IPR043502">
    <property type="entry name" value="DNA/RNA_pol_sf"/>
</dbReference>
<evidence type="ECO:0000313" key="5">
    <source>
        <dbReference type="Proteomes" id="UP000289340"/>
    </source>
</evidence>
<feature type="compositionally biased region" description="Basic residues" evidence="2">
    <location>
        <begin position="227"/>
        <end position="237"/>
    </location>
</feature>
<dbReference type="GO" id="GO:0015074">
    <property type="term" value="P:DNA integration"/>
    <property type="evidence" value="ECO:0007669"/>
    <property type="project" value="InterPro"/>
</dbReference>
<dbReference type="GO" id="GO:0003887">
    <property type="term" value="F:DNA-directed DNA polymerase activity"/>
    <property type="evidence" value="ECO:0007669"/>
    <property type="project" value="UniProtKB-EC"/>
</dbReference>
<feature type="domain" description="Integrase catalytic" evidence="3">
    <location>
        <begin position="490"/>
        <end position="539"/>
    </location>
</feature>
<dbReference type="Pfam" id="PF13976">
    <property type="entry name" value="gag_pre-integrs"/>
    <property type="match status" value="1"/>
</dbReference>
<dbReference type="GO" id="GO:0003676">
    <property type="term" value="F:nucleic acid binding"/>
    <property type="evidence" value="ECO:0007669"/>
    <property type="project" value="InterPro"/>
</dbReference>
<protein>
    <submittedName>
        <fullName evidence="4">Retrovirus-related Pol polyprotein from transposon TNT 1-94</fullName>
        <ecNumber evidence="4">2.7.7.7</ecNumber>
    </submittedName>
</protein>
<dbReference type="Pfam" id="PF25597">
    <property type="entry name" value="SH3_retrovirus"/>
    <property type="match status" value="1"/>
</dbReference>
<dbReference type="Pfam" id="PF22936">
    <property type="entry name" value="Pol_BBD"/>
    <property type="match status" value="1"/>
</dbReference>
<dbReference type="InterPro" id="IPR001584">
    <property type="entry name" value="Integrase_cat-core"/>
</dbReference>
<dbReference type="InterPro" id="IPR036397">
    <property type="entry name" value="RNaseH_sf"/>
</dbReference>
<dbReference type="SUPFAM" id="SSF56672">
    <property type="entry name" value="DNA/RNA polymerases"/>
    <property type="match status" value="1"/>
</dbReference>
<dbReference type="Pfam" id="PF07727">
    <property type="entry name" value="RVT_2"/>
    <property type="match status" value="1"/>
</dbReference>
<dbReference type="PANTHER" id="PTHR11439:SF467">
    <property type="entry name" value="INTEGRASE CATALYTIC DOMAIN-CONTAINING PROTEIN"/>
    <property type="match status" value="1"/>
</dbReference>
<dbReference type="EMBL" id="QZWG01000001">
    <property type="protein sequence ID" value="RZC29761.1"/>
    <property type="molecule type" value="Genomic_DNA"/>
</dbReference>
<dbReference type="InterPro" id="IPR025724">
    <property type="entry name" value="GAG-pre-integrase_dom"/>
</dbReference>
<dbReference type="Gene3D" id="3.30.420.10">
    <property type="entry name" value="Ribonuclease H-like superfamily/Ribonuclease H"/>
    <property type="match status" value="1"/>
</dbReference>
<dbReference type="SUPFAM" id="SSF53098">
    <property type="entry name" value="Ribonuclease H-like"/>
    <property type="match status" value="1"/>
</dbReference>
<dbReference type="PROSITE" id="PS50994">
    <property type="entry name" value="INTEGRASE"/>
    <property type="match status" value="1"/>
</dbReference>
<organism evidence="4 5">
    <name type="scientific">Glycine soja</name>
    <name type="common">Wild soybean</name>
    <dbReference type="NCBI Taxonomy" id="3848"/>
    <lineage>
        <taxon>Eukaryota</taxon>
        <taxon>Viridiplantae</taxon>
        <taxon>Streptophyta</taxon>
        <taxon>Embryophyta</taxon>
        <taxon>Tracheophyta</taxon>
        <taxon>Spermatophyta</taxon>
        <taxon>Magnoliopsida</taxon>
        <taxon>eudicotyledons</taxon>
        <taxon>Gunneridae</taxon>
        <taxon>Pentapetalae</taxon>
        <taxon>rosids</taxon>
        <taxon>fabids</taxon>
        <taxon>Fabales</taxon>
        <taxon>Fabaceae</taxon>
        <taxon>Papilionoideae</taxon>
        <taxon>50 kb inversion clade</taxon>
        <taxon>NPAAA clade</taxon>
        <taxon>indigoferoid/millettioid clade</taxon>
        <taxon>Phaseoleae</taxon>
        <taxon>Glycine</taxon>
        <taxon>Glycine subgen. Soja</taxon>
    </lineage>
</organism>
<evidence type="ECO:0000256" key="1">
    <source>
        <dbReference type="ARBA" id="ARBA00022750"/>
    </source>
</evidence>
<keyword evidence="4" id="KW-0548">Nucleotidyltransferase</keyword>
<evidence type="ECO:0000313" key="4">
    <source>
        <dbReference type="EMBL" id="RZC29761.1"/>
    </source>
</evidence>
<dbReference type="EC" id="2.7.7.7" evidence="4"/>
<gene>
    <name evidence="4" type="ORF">D0Y65_001382</name>
</gene>
<keyword evidence="1" id="KW-0064">Aspartyl protease</keyword>
<keyword evidence="1" id="KW-0378">Hydrolase</keyword>
<dbReference type="Pfam" id="PF14223">
    <property type="entry name" value="Retrotran_gag_2"/>
    <property type="match status" value="1"/>
</dbReference>
<accession>A0A445M2Q0</accession>
<keyword evidence="5" id="KW-1185">Reference proteome</keyword>
<dbReference type="InterPro" id="IPR013103">
    <property type="entry name" value="RVT_2"/>
</dbReference>
<name>A0A445M2Q0_GLYSO</name>